<sequence>MAKLIVAIDIHNMTYENLKREVIDDPKKGIRNDCWFSKEDGDLIIVDDGYLRHAQCEDSFYAFELIDVIP</sequence>
<dbReference type="AlphaFoldDB" id="A0A6M3ITW7"/>
<proteinExistence type="predicted"/>
<accession>A0A6M3ITW7</accession>
<reference evidence="1" key="1">
    <citation type="submission" date="2020-03" db="EMBL/GenBank/DDBJ databases">
        <title>The deep terrestrial virosphere.</title>
        <authorList>
            <person name="Holmfeldt K."/>
            <person name="Nilsson E."/>
            <person name="Simone D."/>
            <person name="Lopez-Fernandez M."/>
            <person name="Wu X."/>
            <person name="de Brujin I."/>
            <person name="Lundin D."/>
            <person name="Andersson A."/>
            <person name="Bertilsson S."/>
            <person name="Dopson M."/>
        </authorList>
    </citation>
    <scope>NUCLEOTIDE SEQUENCE</scope>
    <source>
        <strain evidence="1">MM415B01087</strain>
    </source>
</reference>
<name>A0A6M3ITW7_9ZZZZ</name>
<protein>
    <submittedName>
        <fullName evidence="1">Uncharacterized protein</fullName>
    </submittedName>
</protein>
<organism evidence="1">
    <name type="scientific">viral metagenome</name>
    <dbReference type="NCBI Taxonomy" id="1070528"/>
    <lineage>
        <taxon>unclassified sequences</taxon>
        <taxon>metagenomes</taxon>
        <taxon>organismal metagenomes</taxon>
    </lineage>
</organism>
<evidence type="ECO:0000313" key="1">
    <source>
        <dbReference type="EMBL" id="QJA60621.1"/>
    </source>
</evidence>
<dbReference type="EMBL" id="MT141415">
    <property type="protein sequence ID" value="QJA60621.1"/>
    <property type="molecule type" value="Genomic_DNA"/>
</dbReference>
<gene>
    <name evidence="1" type="ORF">MM415B01087_0015</name>
</gene>